<dbReference type="InterPro" id="IPR036291">
    <property type="entry name" value="NAD(P)-bd_dom_sf"/>
</dbReference>
<evidence type="ECO:0000256" key="3">
    <source>
        <dbReference type="ARBA" id="ARBA00023015"/>
    </source>
</evidence>
<dbReference type="HAMAP" id="MF_01131">
    <property type="entry name" value="Rex"/>
    <property type="match status" value="1"/>
</dbReference>
<comment type="subunit">
    <text evidence="6">Homodimer.</text>
</comment>
<dbReference type="Pfam" id="PF06971">
    <property type="entry name" value="Put_DNA-bind_N"/>
    <property type="match status" value="1"/>
</dbReference>
<dbReference type="InterPro" id="IPR036388">
    <property type="entry name" value="WH-like_DNA-bd_sf"/>
</dbReference>
<reference evidence="8 9" key="1">
    <citation type="journal article" date="2020" name="Antonie Van Leeuwenhoek">
        <title>Rhodopirellula heiligendammensis sp. nov., Rhodopirellula pilleata sp. nov., and Rhodopirellula solitaria sp. nov. isolated from natural or artificial marine surfaces in Northern Germany and California, USA, and emended description of the genus Rhodopirellula.</title>
        <authorList>
            <person name="Kallscheuer N."/>
            <person name="Wiegand S."/>
            <person name="Jogler M."/>
            <person name="Boedeker C."/>
            <person name="Peeters S.H."/>
            <person name="Rast P."/>
            <person name="Heuer A."/>
            <person name="Jetten M.S.M."/>
            <person name="Rohde M."/>
            <person name="Jogler C."/>
        </authorList>
    </citation>
    <scope>NUCLEOTIDE SEQUENCE [LARGE SCALE GENOMIC DNA]</scope>
    <source>
        <strain evidence="8 9">Poly21</strain>
    </source>
</reference>
<dbReference type="EMBL" id="SJPU01000004">
    <property type="protein sequence ID" value="TWU10226.1"/>
    <property type="molecule type" value="Genomic_DNA"/>
</dbReference>
<dbReference type="InterPro" id="IPR022876">
    <property type="entry name" value="Tscrpt_rep_Rex"/>
</dbReference>
<keyword evidence="9" id="KW-1185">Reference proteome</keyword>
<dbReference type="InterPro" id="IPR036390">
    <property type="entry name" value="WH_DNA-bd_sf"/>
</dbReference>
<dbReference type="GO" id="GO:0045892">
    <property type="term" value="P:negative regulation of DNA-templated transcription"/>
    <property type="evidence" value="ECO:0007669"/>
    <property type="project" value="InterPro"/>
</dbReference>
<dbReference type="Pfam" id="PF02629">
    <property type="entry name" value="CoA_binding"/>
    <property type="match status" value="1"/>
</dbReference>
<evidence type="ECO:0000313" key="8">
    <source>
        <dbReference type="EMBL" id="TWU10226.1"/>
    </source>
</evidence>
<evidence type="ECO:0000259" key="7">
    <source>
        <dbReference type="SMART" id="SM00881"/>
    </source>
</evidence>
<dbReference type="SUPFAM" id="SSF46785">
    <property type="entry name" value="Winged helix' DNA-binding domain"/>
    <property type="match status" value="1"/>
</dbReference>
<evidence type="ECO:0000256" key="4">
    <source>
        <dbReference type="ARBA" id="ARBA00023125"/>
    </source>
</evidence>
<dbReference type="GO" id="GO:0051775">
    <property type="term" value="P:response to redox state"/>
    <property type="evidence" value="ECO:0007669"/>
    <property type="project" value="InterPro"/>
</dbReference>
<dbReference type="AlphaFoldDB" id="A0A5C6BFZ3"/>
<dbReference type="PANTHER" id="PTHR35786">
    <property type="entry name" value="REDOX-SENSING TRANSCRIPTIONAL REPRESSOR REX"/>
    <property type="match status" value="1"/>
</dbReference>
<feature type="DNA-binding region" description="H-T-H motif" evidence="6">
    <location>
        <begin position="62"/>
        <end position="101"/>
    </location>
</feature>
<dbReference type="SMART" id="SM00881">
    <property type="entry name" value="CoA_binding"/>
    <property type="match status" value="1"/>
</dbReference>
<name>A0A5C6BFZ3_9BACT</name>
<keyword evidence="5 6" id="KW-0804">Transcription</keyword>
<comment type="similarity">
    <text evidence="6">Belongs to the transcriptional regulatory Rex family.</text>
</comment>
<dbReference type="GO" id="GO:0003700">
    <property type="term" value="F:DNA-binding transcription factor activity"/>
    <property type="evidence" value="ECO:0007669"/>
    <property type="project" value="UniProtKB-UniRule"/>
</dbReference>
<keyword evidence="2 6" id="KW-0678">Repressor</keyword>
<proteinExistence type="inferred from homology"/>
<evidence type="ECO:0000256" key="5">
    <source>
        <dbReference type="ARBA" id="ARBA00023163"/>
    </source>
</evidence>
<keyword evidence="6" id="KW-0520">NAD</keyword>
<feature type="domain" description="CoA-binding" evidence="7">
    <location>
        <begin position="125"/>
        <end position="226"/>
    </location>
</feature>
<keyword evidence="3 6" id="KW-0805">Transcription regulation</keyword>
<dbReference type="GO" id="GO:0003677">
    <property type="term" value="F:DNA binding"/>
    <property type="evidence" value="ECO:0007669"/>
    <property type="project" value="UniProtKB-UniRule"/>
</dbReference>
<evidence type="ECO:0000256" key="1">
    <source>
        <dbReference type="ARBA" id="ARBA00022490"/>
    </source>
</evidence>
<protein>
    <recommendedName>
        <fullName evidence="6">Redox-sensing transcriptional repressor Rex</fullName>
    </recommendedName>
</protein>
<evidence type="ECO:0000256" key="2">
    <source>
        <dbReference type="ARBA" id="ARBA00022491"/>
    </source>
</evidence>
<evidence type="ECO:0000313" key="9">
    <source>
        <dbReference type="Proteomes" id="UP000319908"/>
    </source>
</evidence>
<dbReference type="NCBIfam" id="NF003995">
    <property type="entry name" value="PRK05472.2-4"/>
    <property type="match status" value="1"/>
</dbReference>
<dbReference type="Gene3D" id="1.10.10.10">
    <property type="entry name" value="Winged helix-like DNA-binding domain superfamily/Winged helix DNA-binding domain"/>
    <property type="match status" value="1"/>
</dbReference>
<sequence>MGSRLCKRAVRSGFTDYPFFDPILDMPPSMNPPISAGHPDGAGSNEIVRTDLSTPAVGRLSLYFRELHRLLDAGQTSTNSRDLAAMVNVSAAVVRRDLSSIGSVGRRGVGYDVASLADHIGVVLGSGVHWKAVMIGVGFLGNALLRYRGFERLGFSLAAAFDTDPTKIGGVVGNTKILPMDQLEPVLRELKPELAILAVPSEQAKEVAAQVVALGIQGILNFAPTTLRVSSAVAVINVDLASELQQLAFRIQNA</sequence>
<keyword evidence="4 6" id="KW-0238">DNA-binding</keyword>
<evidence type="ECO:0000256" key="6">
    <source>
        <dbReference type="HAMAP-Rule" id="MF_01131"/>
    </source>
</evidence>
<dbReference type="GO" id="GO:0005737">
    <property type="term" value="C:cytoplasm"/>
    <property type="evidence" value="ECO:0007669"/>
    <property type="project" value="UniProtKB-SubCell"/>
</dbReference>
<dbReference type="InterPro" id="IPR003781">
    <property type="entry name" value="CoA-bd"/>
</dbReference>
<organism evidence="8 9">
    <name type="scientific">Allorhodopirellula heiligendammensis</name>
    <dbReference type="NCBI Taxonomy" id="2714739"/>
    <lineage>
        <taxon>Bacteria</taxon>
        <taxon>Pseudomonadati</taxon>
        <taxon>Planctomycetota</taxon>
        <taxon>Planctomycetia</taxon>
        <taxon>Pirellulales</taxon>
        <taxon>Pirellulaceae</taxon>
        <taxon>Allorhodopirellula</taxon>
    </lineage>
</organism>
<dbReference type="PANTHER" id="PTHR35786:SF1">
    <property type="entry name" value="REDOX-SENSING TRANSCRIPTIONAL REPRESSOR REX 1"/>
    <property type="match status" value="1"/>
</dbReference>
<comment type="caution">
    <text evidence="8">The sequence shown here is derived from an EMBL/GenBank/DDBJ whole genome shotgun (WGS) entry which is preliminary data.</text>
</comment>
<dbReference type="NCBIfam" id="NF003996">
    <property type="entry name" value="PRK05472.2-5"/>
    <property type="match status" value="1"/>
</dbReference>
<keyword evidence="1 6" id="KW-0963">Cytoplasm</keyword>
<gene>
    <name evidence="6 8" type="primary">rex</name>
    <name evidence="8" type="ORF">Poly21_51960</name>
</gene>
<dbReference type="NCBIfam" id="NF003994">
    <property type="entry name" value="PRK05472.2-3"/>
    <property type="match status" value="1"/>
</dbReference>
<comment type="subcellular location">
    <subcellularLocation>
        <location evidence="6">Cytoplasm</location>
    </subcellularLocation>
</comment>
<accession>A0A5C6BFZ3</accession>
<dbReference type="Gene3D" id="3.40.50.720">
    <property type="entry name" value="NAD(P)-binding Rossmann-like Domain"/>
    <property type="match status" value="1"/>
</dbReference>
<feature type="binding site" evidence="6">
    <location>
        <begin position="136"/>
        <end position="141"/>
    </location>
    <ligand>
        <name>NAD(+)</name>
        <dbReference type="ChEBI" id="CHEBI:57540"/>
    </ligand>
</feature>
<dbReference type="Proteomes" id="UP000319908">
    <property type="component" value="Unassembled WGS sequence"/>
</dbReference>
<dbReference type="InterPro" id="IPR009718">
    <property type="entry name" value="Rex_DNA-bd_C_dom"/>
</dbReference>
<dbReference type="SUPFAM" id="SSF51735">
    <property type="entry name" value="NAD(P)-binding Rossmann-fold domains"/>
    <property type="match status" value="1"/>
</dbReference>
<comment type="function">
    <text evidence="6">Modulates transcription in response to changes in cellular NADH/NAD(+) redox state.</text>
</comment>